<dbReference type="EMBL" id="MFQH01000017">
    <property type="protein sequence ID" value="OGH78147.1"/>
    <property type="molecule type" value="Genomic_DNA"/>
</dbReference>
<protein>
    <submittedName>
        <fullName evidence="2">Uncharacterized protein</fullName>
    </submittedName>
</protein>
<feature type="compositionally biased region" description="Polar residues" evidence="1">
    <location>
        <begin position="10"/>
        <end position="20"/>
    </location>
</feature>
<evidence type="ECO:0000313" key="2">
    <source>
        <dbReference type="EMBL" id="OGH78147.1"/>
    </source>
</evidence>
<organism evidence="2 3">
    <name type="scientific">Candidatus Magasanikbacteria bacterium RIFCSPLOWO2_01_FULL_40_15</name>
    <dbReference type="NCBI Taxonomy" id="1798686"/>
    <lineage>
        <taxon>Bacteria</taxon>
        <taxon>Candidatus Magasanikiibacteriota</taxon>
    </lineage>
</organism>
<reference evidence="2 3" key="1">
    <citation type="journal article" date="2016" name="Nat. Commun.">
        <title>Thousands of microbial genomes shed light on interconnected biogeochemical processes in an aquifer system.</title>
        <authorList>
            <person name="Anantharaman K."/>
            <person name="Brown C.T."/>
            <person name="Hug L.A."/>
            <person name="Sharon I."/>
            <person name="Castelle C.J."/>
            <person name="Probst A.J."/>
            <person name="Thomas B.C."/>
            <person name="Singh A."/>
            <person name="Wilkins M.J."/>
            <person name="Karaoz U."/>
            <person name="Brodie E.L."/>
            <person name="Williams K.H."/>
            <person name="Hubbard S.S."/>
            <person name="Banfield J.F."/>
        </authorList>
    </citation>
    <scope>NUCLEOTIDE SEQUENCE [LARGE SCALE GENOMIC DNA]</scope>
</reference>
<name>A0A1F6N2L5_9BACT</name>
<proteinExistence type="predicted"/>
<accession>A0A1F6N2L5</accession>
<dbReference type="AlphaFoldDB" id="A0A1F6N2L5"/>
<feature type="region of interest" description="Disordered" evidence="1">
    <location>
        <begin position="1"/>
        <end position="21"/>
    </location>
</feature>
<evidence type="ECO:0000256" key="1">
    <source>
        <dbReference type="SAM" id="MobiDB-lite"/>
    </source>
</evidence>
<dbReference type="Proteomes" id="UP000177040">
    <property type="component" value="Unassembled WGS sequence"/>
</dbReference>
<gene>
    <name evidence="2" type="ORF">A2983_03680</name>
</gene>
<evidence type="ECO:0000313" key="3">
    <source>
        <dbReference type="Proteomes" id="UP000177040"/>
    </source>
</evidence>
<sequence length="530" mass="59967">MPEHQLNPEIITTTPESEPNSVPPEIVQLLNLLDLQEKLVYWNRHNIHDLALVLETDEDSPRLKKDEAKAIAERTEELTTAIEATLATLTTAIAVSIQSEEMQKTWQTLIPGEHFATPDEAQHFAQELLGSFYIQYTRRLRKLSSSVNHDDKTVDPINAEEQAIDVAWELTGVAQPIESTGDPATLAEKRATQAEAWDELIQTLSVLPGPHHPALQAYLKDKNATSARALVLSYKKFTNIDKNQRRILEMRHTVEDLAGLESLLATITTETKGIIIPSDFELVDGLPMTEARRIFDKDFFGPQEIRAVFGFELPADKIPGIPYTKEQLEQAKAEGMMLVLFVDTDAQGNSLSAQRMRELTEPLYASAPDKGKLLHDTSWYKDEAFYTTENPERRWRLVSKEPLPNTTSKTYANQTKELRTYLQTKNALTAEELAECSDAVLDELNRLAQSNETWQTAAERLVNLKINQNHRLSFVETIQVILHARHNGNTSILESIYSWTKSSSFYGNLVNVGNNERYLLKYLDKLAQSL</sequence>
<comment type="caution">
    <text evidence="2">The sequence shown here is derived from an EMBL/GenBank/DDBJ whole genome shotgun (WGS) entry which is preliminary data.</text>
</comment>